<keyword evidence="4" id="KW-0862">Zinc</keyword>
<evidence type="ECO:0000256" key="5">
    <source>
        <dbReference type="ARBA" id="ARBA00023136"/>
    </source>
</evidence>
<keyword evidence="2" id="KW-0479">Metal-binding</keyword>
<dbReference type="GO" id="GO:0048284">
    <property type="term" value="P:organelle fusion"/>
    <property type="evidence" value="ECO:0007669"/>
    <property type="project" value="TreeGrafter"/>
</dbReference>
<proteinExistence type="predicted"/>
<dbReference type="GO" id="GO:0007033">
    <property type="term" value="P:vacuole organization"/>
    <property type="evidence" value="ECO:0007669"/>
    <property type="project" value="TreeGrafter"/>
</dbReference>
<dbReference type="GO" id="GO:0008270">
    <property type="term" value="F:zinc ion binding"/>
    <property type="evidence" value="ECO:0007669"/>
    <property type="project" value="UniProtKB-KW"/>
</dbReference>
<feature type="coiled-coil region" evidence="6">
    <location>
        <begin position="279"/>
        <end position="306"/>
    </location>
</feature>
<sequence length="387" mass="43820">MAAPPHTTLLLGVYIKMNATDKLNTFLEQSAKLKGFDVEGAIQICLYLDQYGHVLMEHPDIENELLELIKKAVVSENANVKQLVNVLINSNKADKLEEVFDQMSSVKPVEDVFMRNAVLEQRLKTFAKKGSISPQKSRNIIELVNTDNYEQALHLGQIYKFAPLVIHILRQQNRLEDMLRFLLKEGDINDIIQCCGEEALKNMWIELITYVSAKENLEPKSLVALLEKVSETKSNFVHPLVVLEILSRNNVLQVADVKDYIVKWLENQNNLIKDNQAGIQLNEKKIDEMDKAIEDLENNVQIFQTTKCSTCRDFLSIPAEHNSDQPDQCPLCVTTNNPKGPDVDSTAKLLSHQSFCDELDSCTDPISFISQYISNGVFDRVKGSNNN</sequence>
<keyword evidence="6" id="KW-0175">Coiled coil</keyword>
<accession>A0A915D319</accession>
<keyword evidence="5" id="KW-0472">Membrane</keyword>
<evidence type="ECO:0000313" key="8">
    <source>
        <dbReference type="WBParaSite" id="jg1486"/>
    </source>
</evidence>
<organism evidence="7 8">
    <name type="scientific">Ditylenchus dipsaci</name>
    <dbReference type="NCBI Taxonomy" id="166011"/>
    <lineage>
        <taxon>Eukaryota</taxon>
        <taxon>Metazoa</taxon>
        <taxon>Ecdysozoa</taxon>
        <taxon>Nematoda</taxon>
        <taxon>Chromadorea</taxon>
        <taxon>Rhabditida</taxon>
        <taxon>Tylenchina</taxon>
        <taxon>Tylenchomorpha</taxon>
        <taxon>Sphaerularioidea</taxon>
        <taxon>Anguinidae</taxon>
        <taxon>Anguininae</taxon>
        <taxon>Ditylenchus</taxon>
    </lineage>
</organism>
<keyword evidence="7" id="KW-1185">Reference proteome</keyword>
<dbReference type="GO" id="GO:0030897">
    <property type="term" value="C:HOPS complex"/>
    <property type="evidence" value="ECO:0007669"/>
    <property type="project" value="TreeGrafter"/>
</dbReference>
<evidence type="ECO:0000256" key="4">
    <source>
        <dbReference type="ARBA" id="ARBA00022833"/>
    </source>
</evidence>
<evidence type="ECO:0000313" key="7">
    <source>
        <dbReference type="Proteomes" id="UP000887574"/>
    </source>
</evidence>
<dbReference type="WBParaSite" id="jg1486">
    <property type="protein sequence ID" value="jg1486"/>
    <property type="gene ID" value="jg1486"/>
</dbReference>
<dbReference type="GO" id="GO:0030674">
    <property type="term" value="F:protein-macromolecule adaptor activity"/>
    <property type="evidence" value="ECO:0007669"/>
    <property type="project" value="TreeGrafter"/>
</dbReference>
<protein>
    <submittedName>
        <fullName evidence="8">Uncharacterized protein</fullName>
    </submittedName>
</protein>
<dbReference type="Proteomes" id="UP000887574">
    <property type="component" value="Unplaced"/>
</dbReference>
<dbReference type="GO" id="GO:0031902">
    <property type="term" value="C:late endosome membrane"/>
    <property type="evidence" value="ECO:0007669"/>
    <property type="project" value="UniProtKB-SubCell"/>
</dbReference>
<dbReference type="GO" id="GO:0006904">
    <property type="term" value="P:vesicle docking involved in exocytosis"/>
    <property type="evidence" value="ECO:0007669"/>
    <property type="project" value="TreeGrafter"/>
</dbReference>
<name>A0A915D319_9BILA</name>
<reference evidence="8" key="1">
    <citation type="submission" date="2022-11" db="UniProtKB">
        <authorList>
            <consortium name="WormBaseParasite"/>
        </authorList>
    </citation>
    <scope>IDENTIFICATION</scope>
</reference>
<evidence type="ECO:0000256" key="6">
    <source>
        <dbReference type="SAM" id="Coils"/>
    </source>
</evidence>
<dbReference type="AlphaFoldDB" id="A0A915D319"/>
<comment type="subcellular location">
    <subcellularLocation>
        <location evidence="1">Late endosome membrane</location>
        <topology evidence="1">Peripheral membrane protein</topology>
        <orientation evidence="1">Cytoplasmic side</orientation>
    </subcellularLocation>
</comment>
<keyword evidence="3" id="KW-0863">Zinc-finger</keyword>
<dbReference type="PANTHER" id="PTHR23323">
    <property type="entry name" value="VACUOLAR PROTEIN SORTING-ASSOCIATED PROTEIN"/>
    <property type="match status" value="1"/>
</dbReference>
<dbReference type="PANTHER" id="PTHR23323:SF24">
    <property type="entry name" value="VACUOLAR PROTEIN SORTING-ASSOCIATED PROTEIN 11 HOMOLOG"/>
    <property type="match status" value="1"/>
</dbReference>
<evidence type="ECO:0000256" key="1">
    <source>
        <dbReference type="ARBA" id="ARBA00004492"/>
    </source>
</evidence>
<dbReference type="GO" id="GO:0007032">
    <property type="term" value="P:endosome organization"/>
    <property type="evidence" value="ECO:0007669"/>
    <property type="project" value="TreeGrafter"/>
</dbReference>
<evidence type="ECO:0000256" key="2">
    <source>
        <dbReference type="ARBA" id="ARBA00022723"/>
    </source>
</evidence>
<evidence type="ECO:0000256" key="3">
    <source>
        <dbReference type="ARBA" id="ARBA00022771"/>
    </source>
</evidence>